<dbReference type="GO" id="GO:0006749">
    <property type="term" value="P:glutathione metabolic process"/>
    <property type="evidence" value="ECO:0007669"/>
    <property type="project" value="TreeGrafter"/>
</dbReference>
<dbReference type="CDD" id="cd03043">
    <property type="entry name" value="GST_N_1"/>
    <property type="match status" value="1"/>
</dbReference>
<organism evidence="2">
    <name type="scientific">hydrothermal vent metagenome</name>
    <dbReference type="NCBI Taxonomy" id="652676"/>
    <lineage>
        <taxon>unclassified sequences</taxon>
        <taxon>metagenomes</taxon>
        <taxon>ecological metagenomes</taxon>
    </lineage>
</organism>
<dbReference type="InterPro" id="IPR036282">
    <property type="entry name" value="Glutathione-S-Trfase_C_sf"/>
</dbReference>
<proteinExistence type="predicted"/>
<dbReference type="SFLD" id="SFLDS00019">
    <property type="entry name" value="Glutathione_Transferase_(cytos"/>
    <property type="match status" value="1"/>
</dbReference>
<evidence type="ECO:0000313" key="2">
    <source>
        <dbReference type="EMBL" id="VAV95284.1"/>
    </source>
</evidence>
<dbReference type="GO" id="GO:0004364">
    <property type="term" value="F:glutathione transferase activity"/>
    <property type="evidence" value="ECO:0007669"/>
    <property type="project" value="UniProtKB-EC"/>
</dbReference>
<dbReference type="GO" id="GO:0006559">
    <property type="term" value="P:L-phenylalanine catabolic process"/>
    <property type="evidence" value="ECO:0007669"/>
    <property type="project" value="TreeGrafter"/>
</dbReference>
<dbReference type="PANTHER" id="PTHR42673">
    <property type="entry name" value="MALEYLACETOACETATE ISOMERASE"/>
    <property type="match status" value="1"/>
</dbReference>
<dbReference type="Pfam" id="PF13410">
    <property type="entry name" value="GST_C_2"/>
    <property type="match status" value="1"/>
</dbReference>
<dbReference type="InterPro" id="IPR004045">
    <property type="entry name" value="Glutathione_S-Trfase_N"/>
</dbReference>
<name>A0A3B0RP00_9ZZZZ</name>
<dbReference type="Pfam" id="PF13409">
    <property type="entry name" value="GST_N_2"/>
    <property type="match status" value="1"/>
</dbReference>
<dbReference type="CDD" id="cd03194">
    <property type="entry name" value="GST_C_3"/>
    <property type="match status" value="1"/>
</dbReference>
<dbReference type="EC" id="2.5.1.18" evidence="2"/>
<dbReference type="Gene3D" id="3.40.30.10">
    <property type="entry name" value="Glutaredoxin"/>
    <property type="match status" value="1"/>
</dbReference>
<accession>A0A3B0RP00</accession>
<dbReference type="Gene3D" id="1.20.1050.10">
    <property type="match status" value="1"/>
</dbReference>
<evidence type="ECO:0000259" key="1">
    <source>
        <dbReference type="PROSITE" id="PS50404"/>
    </source>
</evidence>
<dbReference type="SFLD" id="SFLDG00358">
    <property type="entry name" value="Main_(cytGST)"/>
    <property type="match status" value="1"/>
</dbReference>
<reference evidence="2" key="1">
    <citation type="submission" date="2018-06" db="EMBL/GenBank/DDBJ databases">
        <authorList>
            <person name="Zhirakovskaya E."/>
        </authorList>
    </citation>
    <scope>NUCLEOTIDE SEQUENCE</scope>
</reference>
<feature type="domain" description="GST N-terminal" evidence="1">
    <location>
        <begin position="1"/>
        <end position="82"/>
    </location>
</feature>
<protein>
    <submittedName>
        <fullName evidence="2">Glutathione S-transferase</fullName>
        <ecNumber evidence="2">2.5.1.18</ecNumber>
    </submittedName>
</protein>
<dbReference type="InterPro" id="IPR036249">
    <property type="entry name" value="Thioredoxin-like_sf"/>
</dbReference>
<dbReference type="GO" id="GO:0016034">
    <property type="term" value="F:maleylacetoacetate isomerase activity"/>
    <property type="evidence" value="ECO:0007669"/>
    <property type="project" value="TreeGrafter"/>
</dbReference>
<dbReference type="AlphaFoldDB" id="A0A3B0RP00"/>
<dbReference type="SUPFAM" id="SSF47616">
    <property type="entry name" value="GST C-terminal domain-like"/>
    <property type="match status" value="1"/>
</dbReference>
<dbReference type="PROSITE" id="PS50404">
    <property type="entry name" value="GST_NTER"/>
    <property type="match status" value="1"/>
</dbReference>
<dbReference type="SUPFAM" id="SSF52833">
    <property type="entry name" value="Thioredoxin-like"/>
    <property type="match status" value="1"/>
</dbReference>
<dbReference type="PANTHER" id="PTHR42673:SF4">
    <property type="entry name" value="MALEYLACETOACETATE ISOMERASE"/>
    <property type="match status" value="1"/>
</dbReference>
<keyword evidence="2" id="KW-0808">Transferase</keyword>
<dbReference type="InterPro" id="IPR040079">
    <property type="entry name" value="Glutathione_S-Trfase"/>
</dbReference>
<gene>
    <name evidence="2" type="ORF">MNBD_ALPHA04-1399</name>
</gene>
<dbReference type="EMBL" id="UOEF01000203">
    <property type="protein sequence ID" value="VAV95284.1"/>
    <property type="molecule type" value="Genomic_DNA"/>
</dbReference>
<sequence>MTYTLITANRNYSSWSLRPWVLMRALDISFEDEIVCFEAENYTQFRKLSPNAQVPCLKDGNRTVWDSLAIIEYLAERHAGVWPEDESARAWARCACAEMHSGFGPLRNICPMNIGVRARLHEIDAALQQNIDRIAELFAEGLNGFGGPWLAGKSFSAVDAFYAPVAYRVRTFDLDIGSKGRAWVDHIISHPAMQDWEKQALAETFREIGHEEEIAAIASVIEDYRA</sequence>